<proteinExistence type="predicted"/>
<dbReference type="PANTHER" id="PTHR30565:SF9">
    <property type="entry name" value="PROTEIN YCIF"/>
    <property type="match status" value="1"/>
</dbReference>
<dbReference type="InterPro" id="IPR047114">
    <property type="entry name" value="YciF"/>
</dbReference>
<dbReference type="Proteomes" id="UP000608530">
    <property type="component" value="Unassembled WGS sequence"/>
</dbReference>
<gene>
    <name evidence="1" type="ORF">JD276_08120</name>
</gene>
<dbReference type="Gene3D" id="1.20.1260.10">
    <property type="match status" value="1"/>
</dbReference>
<dbReference type="SUPFAM" id="SSF47240">
    <property type="entry name" value="Ferritin-like"/>
    <property type="match status" value="1"/>
</dbReference>
<comment type="caution">
    <text evidence="1">The sequence shown here is derived from an EMBL/GenBank/DDBJ whole genome shotgun (WGS) entry which is preliminary data.</text>
</comment>
<reference evidence="1" key="1">
    <citation type="submission" date="2020-12" db="EMBL/GenBank/DDBJ databases">
        <title>Leucobacter sp. CAS1, isolated from Chromium sludge.</title>
        <authorList>
            <person name="Xu Z."/>
        </authorList>
    </citation>
    <scope>NUCLEOTIDE SEQUENCE</scope>
    <source>
        <strain evidence="1">CSA1</strain>
    </source>
</reference>
<dbReference type="RefSeq" id="WP_200115143.1">
    <property type="nucleotide sequence ID" value="NZ_JAEHOH010000010.1"/>
</dbReference>
<accession>A0A934UUN4</accession>
<evidence type="ECO:0000313" key="1">
    <source>
        <dbReference type="EMBL" id="MBK0419000.1"/>
    </source>
</evidence>
<dbReference type="AlphaFoldDB" id="A0A934UUN4"/>
<keyword evidence="2" id="KW-1185">Reference proteome</keyword>
<sequence>MTQQNLETPEELIHFQLRSALTMEQHSFEALEELHSAARSSDVKHLFTHHADETKEQIANLEKVFQLFDFRESTAPSPATTGIKNQAASLIERTDPKLHDQVTLMSALGNEHFEISAYQGLILQAQALRAPDAVSLLQANLDQETHTSEELHDTLRDLLS</sequence>
<dbReference type="InterPro" id="IPR010287">
    <property type="entry name" value="DUF892_YciF-like"/>
</dbReference>
<protein>
    <submittedName>
        <fullName evidence="1">DUF892 family protein</fullName>
    </submittedName>
</protein>
<dbReference type="PANTHER" id="PTHR30565">
    <property type="entry name" value="PROTEIN YCIF"/>
    <property type="match status" value="1"/>
</dbReference>
<organism evidence="1 2">
    <name type="scientific">Leucobacter chromiisoli</name>
    <dbReference type="NCBI Taxonomy" id="2796471"/>
    <lineage>
        <taxon>Bacteria</taxon>
        <taxon>Bacillati</taxon>
        <taxon>Actinomycetota</taxon>
        <taxon>Actinomycetes</taxon>
        <taxon>Micrococcales</taxon>
        <taxon>Microbacteriaceae</taxon>
        <taxon>Leucobacter</taxon>
    </lineage>
</organism>
<dbReference type="InterPro" id="IPR012347">
    <property type="entry name" value="Ferritin-like"/>
</dbReference>
<name>A0A934UUN4_9MICO</name>
<evidence type="ECO:0000313" key="2">
    <source>
        <dbReference type="Proteomes" id="UP000608530"/>
    </source>
</evidence>
<dbReference type="InterPro" id="IPR009078">
    <property type="entry name" value="Ferritin-like_SF"/>
</dbReference>
<dbReference type="Pfam" id="PF05974">
    <property type="entry name" value="DUF892"/>
    <property type="match status" value="1"/>
</dbReference>
<dbReference type="EMBL" id="JAEHOH010000010">
    <property type="protein sequence ID" value="MBK0419000.1"/>
    <property type="molecule type" value="Genomic_DNA"/>
</dbReference>